<keyword evidence="5" id="KW-1185">Reference proteome</keyword>
<comment type="caution">
    <text evidence="3">The sequence shown here is derived from an EMBL/GenBank/DDBJ whole genome shotgun (WGS) entry which is preliminary data.</text>
</comment>
<dbReference type="InterPro" id="IPR036397">
    <property type="entry name" value="RNaseH_sf"/>
</dbReference>
<dbReference type="InterPro" id="IPR001584">
    <property type="entry name" value="Integrase_cat-core"/>
</dbReference>
<evidence type="ECO:0000259" key="2">
    <source>
        <dbReference type="PROSITE" id="PS50994"/>
    </source>
</evidence>
<dbReference type="PROSITE" id="PS50994">
    <property type="entry name" value="INTEGRASE"/>
    <property type="match status" value="1"/>
</dbReference>
<dbReference type="Proteomes" id="UP001454036">
    <property type="component" value="Unassembled WGS sequence"/>
</dbReference>
<feature type="domain" description="Integrase catalytic" evidence="2">
    <location>
        <begin position="1"/>
        <end position="109"/>
    </location>
</feature>
<dbReference type="EMBL" id="BAABME010015694">
    <property type="protein sequence ID" value="GAA0142506.1"/>
    <property type="molecule type" value="Genomic_DNA"/>
</dbReference>
<dbReference type="PANTHER" id="PTHR46148:SF52">
    <property type="entry name" value="OS04G0603800 PROTEIN"/>
    <property type="match status" value="1"/>
</dbReference>
<reference evidence="3 5" key="1">
    <citation type="submission" date="2024-01" db="EMBL/GenBank/DDBJ databases">
        <title>The complete chloroplast genome sequence of Lithospermum erythrorhizon: insights into the phylogenetic relationship among Boraginaceae species and the maternal lineages of purple gromwells.</title>
        <authorList>
            <person name="Okada T."/>
            <person name="Watanabe K."/>
        </authorList>
    </citation>
    <scope>NUCLEOTIDE SEQUENCE [LARGE SCALE GENOMIC DNA]</scope>
</reference>
<name>A0AAV3NH83_LITER</name>
<feature type="region of interest" description="Disordered" evidence="1">
    <location>
        <begin position="284"/>
        <end position="312"/>
    </location>
</feature>
<evidence type="ECO:0000313" key="5">
    <source>
        <dbReference type="Proteomes" id="UP001454036"/>
    </source>
</evidence>
<dbReference type="SUPFAM" id="SSF54160">
    <property type="entry name" value="Chromo domain-like"/>
    <property type="match status" value="1"/>
</dbReference>
<dbReference type="Pfam" id="PF24626">
    <property type="entry name" value="SH3_Tf2-1"/>
    <property type="match status" value="1"/>
</dbReference>
<protein>
    <recommendedName>
        <fullName evidence="2">Integrase catalytic domain-containing protein</fullName>
    </recommendedName>
</protein>
<accession>A0AAV3NH83</accession>
<dbReference type="GO" id="GO:0015074">
    <property type="term" value="P:DNA integration"/>
    <property type="evidence" value="ECO:0007669"/>
    <property type="project" value="InterPro"/>
</dbReference>
<organism evidence="3 5">
    <name type="scientific">Lithospermum erythrorhizon</name>
    <name type="common">Purple gromwell</name>
    <name type="synonym">Lithospermum officinale var. erythrorhizon</name>
    <dbReference type="NCBI Taxonomy" id="34254"/>
    <lineage>
        <taxon>Eukaryota</taxon>
        <taxon>Viridiplantae</taxon>
        <taxon>Streptophyta</taxon>
        <taxon>Embryophyta</taxon>
        <taxon>Tracheophyta</taxon>
        <taxon>Spermatophyta</taxon>
        <taxon>Magnoliopsida</taxon>
        <taxon>eudicotyledons</taxon>
        <taxon>Gunneridae</taxon>
        <taxon>Pentapetalae</taxon>
        <taxon>asterids</taxon>
        <taxon>lamiids</taxon>
        <taxon>Boraginales</taxon>
        <taxon>Boraginaceae</taxon>
        <taxon>Boraginoideae</taxon>
        <taxon>Lithospermeae</taxon>
        <taxon>Lithospermum</taxon>
    </lineage>
</organism>
<dbReference type="PANTHER" id="PTHR46148">
    <property type="entry name" value="CHROMO DOMAIN-CONTAINING PROTEIN"/>
    <property type="match status" value="1"/>
</dbReference>
<dbReference type="AlphaFoldDB" id="A0AAV3NH83"/>
<dbReference type="InterPro" id="IPR016197">
    <property type="entry name" value="Chromo-like_dom_sf"/>
</dbReference>
<dbReference type="InterPro" id="IPR012337">
    <property type="entry name" value="RNaseH-like_sf"/>
</dbReference>
<sequence>MDYVYKLHGMPGHIVLDRDKVFLSAFWQELFTKLGIKLHFSTSYHPQSDGQTERVNQCSENYLRCMIALKQTPFEALYGYKPPVLAMSNYLREVDSGAEVLLQDRAKMIQLIKENLLQAQNRIKIMADKKRIERTFQEGEHVYLKLQPYRQNFVSLRKHLKLAPKYYGPFKILNKIGEVAYKLDLPPSSKIHPVFHVSLLKKHIKRKDVPMEVLPEILHDRSFPITPITILGKRTIQRGRIYVFQVLIQWNHSTPDEATWEDYHFIWKRILAFLGVKEGVRGRNCHEKEGPQVNDDEESNSKPIVVPQMKKM</sequence>
<dbReference type="SUPFAM" id="SSF53098">
    <property type="entry name" value="Ribonuclease H-like"/>
    <property type="match status" value="1"/>
</dbReference>
<evidence type="ECO:0000313" key="3">
    <source>
        <dbReference type="EMBL" id="GAA0138670.1"/>
    </source>
</evidence>
<proteinExistence type="predicted"/>
<dbReference type="InterPro" id="IPR056924">
    <property type="entry name" value="SH3_Tf2-1"/>
</dbReference>
<dbReference type="GO" id="GO:0003676">
    <property type="term" value="F:nucleic acid binding"/>
    <property type="evidence" value="ECO:0007669"/>
    <property type="project" value="InterPro"/>
</dbReference>
<evidence type="ECO:0000256" key="1">
    <source>
        <dbReference type="SAM" id="MobiDB-lite"/>
    </source>
</evidence>
<dbReference type="EMBL" id="BAABME010014981">
    <property type="protein sequence ID" value="GAA0138670.1"/>
    <property type="molecule type" value="Genomic_DNA"/>
</dbReference>
<dbReference type="Gene3D" id="3.30.420.10">
    <property type="entry name" value="Ribonuclease H-like superfamily/Ribonuclease H"/>
    <property type="match status" value="1"/>
</dbReference>
<gene>
    <name evidence="3" type="ORF">LIER_34966</name>
    <name evidence="4" type="ORF">LIER_35581</name>
</gene>
<evidence type="ECO:0000313" key="4">
    <source>
        <dbReference type="EMBL" id="GAA0142506.1"/>
    </source>
</evidence>